<proteinExistence type="predicted"/>
<sequence>MDNYLVESFLERLGRTEPRELHLSKAYREGFYAAVKMCGEAAKEFLTFAKEYEKHHVYDIYCEFDSVKEWADWFSGADLHLTGEQFEKTTEKDWKSWLKKEPAYYLRSDGAVIEHDWQNTEWWDKYYPGWDKNKDRSSYFKG</sequence>
<geneLocation type="plasmid" evidence="1 2">
    <name>pCY360</name>
</geneLocation>
<dbReference type="HOGENOM" id="CLU_1812198_0_0_9"/>
<evidence type="ECO:0000313" key="1">
    <source>
        <dbReference type="EMBL" id="ADL36098.1"/>
    </source>
</evidence>
<dbReference type="RefSeq" id="WP_013282747.1">
    <property type="nucleotide sequence ID" value="NC_014389.1"/>
</dbReference>
<keyword evidence="2" id="KW-1185">Reference proteome</keyword>
<dbReference type="Proteomes" id="UP000001299">
    <property type="component" value="Plasmid pCY360"/>
</dbReference>
<accession>E0S3W6</accession>
<dbReference type="AlphaFoldDB" id="E0S3W6"/>
<organism evidence="1 2">
    <name type="scientific">Butyrivibrio proteoclasticus (strain ATCC 51982 / DSM 14932 / B316)</name>
    <name type="common">Clostridium proteoclasticum</name>
    <dbReference type="NCBI Taxonomy" id="515622"/>
    <lineage>
        <taxon>Bacteria</taxon>
        <taxon>Bacillati</taxon>
        <taxon>Bacillota</taxon>
        <taxon>Clostridia</taxon>
        <taxon>Lachnospirales</taxon>
        <taxon>Lachnospiraceae</taxon>
        <taxon>Butyrivibrio</taxon>
    </lineage>
</organism>
<dbReference type="KEGG" id="bpb:bpr_II160"/>
<protein>
    <submittedName>
        <fullName evidence="1">Uncharacterized protein</fullName>
    </submittedName>
</protein>
<name>E0S3W6_BUTPB</name>
<gene>
    <name evidence="1" type="ordered locus">bpr_II160</name>
</gene>
<evidence type="ECO:0000313" key="2">
    <source>
        <dbReference type="Proteomes" id="UP000001299"/>
    </source>
</evidence>
<dbReference type="EMBL" id="CP001812">
    <property type="protein sequence ID" value="ADL36098.1"/>
    <property type="molecule type" value="Genomic_DNA"/>
</dbReference>
<keyword evidence="1" id="KW-0614">Plasmid</keyword>
<reference evidence="1 2" key="1">
    <citation type="journal article" date="2010" name="PLoS ONE">
        <title>The glycobiome of the rumen bacterium Butyrivibrio proteoclasticus B316(T) highlights adaptation to a polysaccharide-rich environment.</title>
        <authorList>
            <person name="Kelly W.J."/>
            <person name="Leahy S.C."/>
            <person name="Altermann E."/>
            <person name="Yeoman C.J."/>
            <person name="Dunne J.C."/>
            <person name="Kong Z."/>
            <person name="Pacheco D.M."/>
            <person name="Li D."/>
            <person name="Noel S.J."/>
            <person name="Moon C.D."/>
            <person name="Cookson A.L."/>
            <person name="Attwood G.T."/>
        </authorList>
    </citation>
    <scope>NUCLEOTIDE SEQUENCE [LARGE SCALE GENOMIC DNA]</scope>
    <source>
        <strain evidence="2">ATCC 51982 / DSM 14932 / B316</strain>
        <plasmid evidence="2">Plasmid pCY360</plasmid>
    </source>
</reference>